<gene>
    <name evidence="1" type="ORF">ACH5RR_002934</name>
    <name evidence="2" type="ORF">ACH5RR_002963</name>
</gene>
<keyword evidence="3" id="KW-1185">Reference proteome</keyword>
<dbReference type="AlphaFoldDB" id="A0ABD3ATD8"/>
<protein>
    <recommendedName>
        <fullName evidence="4">Secreted protein</fullName>
    </recommendedName>
</protein>
<evidence type="ECO:0000313" key="2">
    <source>
        <dbReference type="EMBL" id="KAL3534502.1"/>
    </source>
</evidence>
<dbReference type="EMBL" id="JBJUIK010000002">
    <property type="protein sequence ID" value="KAL3534502.1"/>
    <property type="molecule type" value="Genomic_DNA"/>
</dbReference>
<dbReference type="Proteomes" id="UP001630127">
    <property type="component" value="Unassembled WGS sequence"/>
</dbReference>
<name>A0ABD3ATD8_9GENT</name>
<evidence type="ECO:0000313" key="3">
    <source>
        <dbReference type="Proteomes" id="UP001630127"/>
    </source>
</evidence>
<reference evidence="1 3" key="1">
    <citation type="submission" date="2024-11" db="EMBL/GenBank/DDBJ databases">
        <title>A near-complete genome assembly of Cinchona calisaya.</title>
        <authorList>
            <person name="Lian D.C."/>
            <person name="Zhao X.W."/>
            <person name="Wei L."/>
        </authorList>
    </citation>
    <scope>NUCLEOTIDE SEQUENCE [LARGE SCALE GENOMIC DNA]</scope>
    <source>
        <tissue evidence="1">Nenye</tissue>
    </source>
</reference>
<proteinExistence type="predicted"/>
<accession>A0ABD3ATD8</accession>
<organism evidence="1 3">
    <name type="scientific">Cinchona calisaya</name>
    <dbReference type="NCBI Taxonomy" id="153742"/>
    <lineage>
        <taxon>Eukaryota</taxon>
        <taxon>Viridiplantae</taxon>
        <taxon>Streptophyta</taxon>
        <taxon>Embryophyta</taxon>
        <taxon>Tracheophyta</taxon>
        <taxon>Spermatophyta</taxon>
        <taxon>Magnoliopsida</taxon>
        <taxon>eudicotyledons</taxon>
        <taxon>Gunneridae</taxon>
        <taxon>Pentapetalae</taxon>
        <taxon>asterids</taxon>
        <taxon>lamiids</taxon>
        <taxon>Gentianales</taxon>
        <taxon>Rubiaceae</taxon>
        <taxon>Cinchonoideae</taxon>
        <taxon>Cinchoneae</taxon>
        <taxon>Cinchona</taxon>
    </lineage>
</organism>
<dbReference type="EMBL" id="JBJUIK010000002">
    <property type="protein sequence ID" value="KAL3534473.1"/>
    <property type="molecule type" value="Genomic_DNA"/>
</dbReference>
<comment type="caution">
    <text evidence="1">The sequence shown here is derived from an EMBL/GenBank/DDBJ whole genome shotgun (WGS) entry which is preliminary data.</text>
</comment>
<evidence type="ECO:0000313" key="1">
    <source>
        <dbReference type="EMBL" id="KAL3534473.1"/>
    </source>
</evidence>
<sequence>MISLMSLLSVRSIVNLICFFRTYPQCSLLPPPLLVSNFFIFLRHHSAQYCLTCHSYNQPKLTNFIKNKKQESYTDIVTDGFYRSSSPLIHPVKPRRTVFKILKSLKAF</sequence>
<evidence type="ECO:0008006" key="4">
    <source>
        <dbReference type="Google" id="ProtNLM"/>
    </source>
</evidence>